<sequence length="182" mass="19640">MTLMVMAFHAAIFIRNFVIFSWQSPIYRAAPPFLVNRRSPGQQLVRVGELEGAPLLDAVLHRESTRIHRANADLAGISLNGIPLALVERFVPYGAGSEIVPAVPTHRSVRAALTSPVLTHAVDSGRGEELGTVDDGDAKVGRVVEAGTKQDCTTSSSFFTGNLFTNVVHFSVDITLVRFTIG</sequence>
<organism evidence="1">
    <name type="scientific">Culex pipiens</name>
    <name type="common">House mosquito</name>
    <dbReference type="NCBI Taxonomy" id="7175"/>
    <lineage>
        <taxon>Eukaryota</taxon>
        <taxon>Metazoa</taxon>
        <taxon>Ecdysozoa</taxon>
        <taxon>Arthropoda</taxon>
        <taxon>Hexapoda</taxon>
        <taxon>Insecta</taxon>
        <taxon>Pterygota</taxon>
        <taxon>Neoptera</taxon>
        <taxon>Endopterygota</taxon>
        <taxon>Diptera</taxon>
        <taxon>Nematocera</taxon>
        <taxon>Culicoidea</taxon>
        <taxon>Culicidae</taxon>
        <taxon>Culicinae</taxon>
        <taxon>Culicini</taxon>
        <taxon>Culex</taxon>
        <taxon>Culex</taxon>
    </lineage>
</organism>
<dbReference type="AlphaFoldDB" id="A0A8D8MC22"/>
<evidence type="ECO:0000313" key="1">
    <source>
        <dbReference type="EMBL" id="CAG6525788.1"/>
    </source>
</evidence>
<dbReference type="EMBL" id="HBUE01298247">
    <property type="protein sequence ID" value="CAG6577496.1"/>
    <property type="molecule type" value="Transcribed_RNA"/>
</dbReference>
<dbReference type="EMBL" id="HBUE01298252">
    <property type="protein sequence ID" value="CAG6577500.1"/>
    <property type="molecule type" value="Transcribed_RNA"/>
</dbReference>
<name>A0A8D8MC22_CULPI</name>
<accession>A0A8D8MC22</accession>
<protein>
    <submittedName>
        <fullName evidence="1">(northern house mosquito) hypothetical protein</fullName>
    </submittedName>
</protein>
<reference evidence="1" key="1">
    <citation type="submission" date="2021-05" db="EMBL/GenBank/DDBJ databases">
        <authorList>
            <person name="Alioto T."/>
            <person name="Alioto T."/>
            <person name="Gomez Garrido J."/>
        </authorList>
    </citation>
    <scope>NUCLEOTIDE SEQUENCE</scope>
</reference>
<dbReference type="EMBL" id="HBUE01192316">
    <property type="protein sequence ID" value="CAG6525788.1"/>
    <property type="molecule type" value="Transcribed_RNA"/>
</dbReference>
<proteinExistence type="predicted"/>
<dbReference type="EMBL" id="HBUE01192321">
    <property type="protein sequence ID" value="CAG6525792.1"/>
    <property type="molecule type" value="Transcribed_RNA"/>
</dbReference>